<proteinExistence type="predicted"/>
<accession>G2Y948</accession>
<dbReference type="AlphaFoldDB" id="G2Y948"/>
<protein>
    <submittedName>
        <fullName evidence="1">Uncharacterized protein</fullName>
    </submittedName>
</protein>
<evidence type="ECO:0000313" key="2">
    <source>
        <dbReference type="Proteomes" id="UP000008177"/>
    </source>
</evidence>
<gene>
    <name evidence="1" type="ORF">BofuT4_P030000.1</name>
</gene>
<name>G2Y948_BOTF4</name>
<dbReference type="Proteomes" id="UP000008177">
    <property type="component" value="Unplaced contigs"/>
</dbReference>
<sequence>MPLQMISGNIFMRIIKVYHSEHDYHVKLSSDSPAAKAYHSFTPLTINPINERPVVVSSMIPLSPP</sequence>
<dbReference type="HOGENOM" id="CLU_2849418_0_0_1"/>
<dbReference type="InParanoid" id="G2Y948"/>
<evidence type="ECO:0000313" key="1">
    <source>
        <dbReference type="EMBL" id="CCD49124.1"/>
    </source>
</evidence>
<reference evidence="2" key="1">
    <citation type="journal article" date="2011" name="PLoS Genet.">
        <title>Genomic analysis of the necrotrophic fungal pathogens Sclerotinia sclerotiorum and Botrytis cinerea.</title>
        <authorList>
            <person name="Amselem J."/>
            <person name="Cuomo C.A."/>
            <person name="van Kan J.A."/>
            <person name="Viaud M."/>
            <person name="Benito E.P."/>
            <person name="Couloux A."/>
            <person name="Coutinho P.M."/>
            <person name="de Vries R.P."/>
            <person name="Dyer P.S."/>
            <person name="Fillinger S."/>
            <person name="Fournier E."/>
            <person name="Gout L."/>
            <person name="Hahn M."/>
            <person name="Kohn L."/>
            <person name="Lapalu N."/>
            <person name="Plummer K.M."/>
            <person name="Pradier J.M."/>
            <person name="Quevillon E."/>
            <person name="Sharon A."/>
            <person name="Simon A."/>
            <person name="ten Have A."/>
            <person name="Tudzynski B."/>
            <person name="Tudzynski P."/>
            <person name="Wincker P."/>
            <person name="Andrew M."/>
            <person name="Anthouard V."/>
            <person name="Beever R.E."/>
            <person name="Beffa R."/>
            <person name="Benoit I."/>
            <person name="Bouzid O."/>
            <person name="Brault B."/>
            <person name="Chen Z."/>
            <person name="Choquer M."/>
            <person name="Collemare J."/>
            <person name="Cotton P."/>
            <person name="Danchin E.G."/>
            <person name="Da Silva C."/>
            <person name="Gautier A."/>
            <person name="Giraud C."/>
            <person name="Giraud T."/>
            <person name="Gonzalez C."/>
            <person name="Grossetete S."/>
            <person name="Guldener U."/>
            <person name="Henrissat B."/>
            <person name="Howlett B.J."/>
            <person name="Kodira C."/>
            <person name="Kretschmer M."/>
            <person name="Lappartient A."/>
            <person name="Leroch M."/>
            <person name="Levis C."/>
            <person name="Mauceli E."/>
            <person name="Neuveglise C."/>
            <person name="Oeser B."/>
            <person name="Pearson M."/>
            <person name="Poulain J."/>
            <person name="Poussereau N."/>
            <person name="Quesneville H."/>
            <person name="Rascle C."/>
            <person name="Schumacher J."/>
            <person name="Segurens B."/>
            <person name="Sexton A."/>
            <person name="Silva E."/>
            <person name="Sirven C."/>
            <person name="Soanes D.M."/>
            <person name="Talbot N.J."/>
            <person name="Templeton M."/>
            <person name="Yandava C."/>
            <person name="Yarden O."/>
            <person name="Zeng Q."/>
            <person name="Rollins J.A."/>
            <person name="Lebrun M.H."/>
            <person name="Dickman M."/>
        </authorList>
    </citation>
    <scope>NUCLEOTIDE SEQUENCE [LARGE SCALE GENOMIC DNA]</scope>
    <source>
        <strain evidence="2">T4</strain>
    </source>
</reference>
<dbReference type="EMBL" id="FQ790300">
    <property type="protein sequence ID" value="CCD49124.1"/>
    <property type="molecule type" value="Genomic_DNA"/>
</dbReference>
<organism evidence="1 2">
    <name type="scientific">Botryotinia fuckeliana (strain T4)</name>
    <name type="common">Noble rot fungus</name>
    <name type="synonym">Botrytis cinerea</name>
    <dbReference type="NCBI Taxonomy" id="999810"/>
    <lineage>
        <taxon>Eukaryota</taxon>
        <taxon>Fungi</taxon>
        <taxon>Dikarya</taxon>
        <taxon>Ascomycota</taxon>
        <taxon>Pezizomycotina</taxon>
        <taxon>Leotiomycetes</taxon>
        <taxon>Helotiales</taxon>
        <taxon>Sclerotiniaceae</taxon>
        <taxon>Botrytis</taxon>
    </lineage>
</organism>